<keyword evidence="10" id="KW-0548">Nucleotidyltransferase</keyword>
<evidence type="ECO:0000256" key="8">
    <source>
        <dbReference type="HAMAP-Rule" id="MF_00316"/>
    </source>
</evidence>
<dbReference type="EC" id="2.7.7.77" evidence="8"/>
<dbReference type="InterPro" id="IPR029044">
    <property type="entry name" value="Nucleotide-diphossugar_trans"/>
</dbReference>
<dbReference type="InterPro" id="IPR013482">
    <property type="entry name" value="Molybde_CF_guanTrfase"/>
</dbReference>
<evidence type="ECO:0000259" key="9">
    <source>
        <dbReference type="Pfam" id="PF12804"/>
    </source>
</evidence>
<dbReference type="GO" id="GO:1902758">
    <property type="term" value="P:bis(molybdopterin guanine dinucleotide)molybdenum biosynthetic process"/>
    <property type="evidence" value="ECO:0007669"/>
    <property type="project" value="TreeGrafter"/>
</dbReference>
<keyword evidence="7 8" id="KW-0501">Molybdenum cofactor biosynthesis</keyword>
<reference evidence="11" key="1">
    <citation type="submission" date="2019-12" db="EMBL/GenBank/DDBJ databases">
        <authorList>
            <person name="Awala S.I."/>
            <person name="Rhee S.K."/>
        </authorList>
    </citation>
    <scope>NUCLEOTIDE SEQUENCE [LARGE SCALE GENOMIC DNA]</scope>
    <source>
        <strain evidence="11">IM1</strain>
    </source>
</reference>
<evidence type="ECO:0000256" key="6">
    <source>
        <dbReference type="ARBA" id="ARBA00023134"/>
    </source>
</evidence>
<dbReference type="NCBIfam" id="TIGR02665">
    <property type="entry name" value="molyb_mobA"/>
    <property type="match status" value="1"/>
</dbReference>
<evidence type="ECO:0000313" key="11">
    <source>
        <dbReference type="Proteomes" id="UP000503004"/>
    </source>
</evidence>
<dbReference type="KEGG" id="metu:GNH96_11790"/>
<evidence type="ECO:0000256" key="5">
    <source>
        <dbReference type="ARBA" id="ARBA00022842"/>
    </source>
</evidence>
<dbReference type="AlphaFoldDB" id="A0A858Q9S2"/>
<dbReference type="SUPFAM" id="SSF53448">
    <property type="entry name" value="Nucleotide-diphospho-sugar transferases"/>
    <property type="match status" value="1"/>
</dbReference>
<dbReference type="GO" id="GO:0061603">
    <property type="term" value="F:molybdenum cofactor guanylyltransferase activity"/>
    <property type="evidence" value="ECO:0007669"/>
    <property type="project" value="UniProtKB-EC"/>
</dbReference>
<feature type="binding site" evidence="8">
    <location>
        <position position="26"/>
    </location>
    <ligand>
        <name>GTP</name>
        <dbReference type="ChEBI" id="CHEBI:37565"/>
    </ligand>
</feature>
<dbReference type="GO" id="GO:0005525">
    <property type="term" value="F:GTP binding"/>
    <property type="evidence" value="ECO:0007669"/>
    <property type="project" value="UniProtKB-UniRule"/>
</dbReference>
<feature type="binding site" evidence="8">
    <location>
        <position position="102"/>
    </location>
    <ligand>
        <name>GTP</name>
        <dbReference type="ChEBI" id="CHEBI:37565"/>
    </ligand>
</feature>
<dbReference type="Pfam" id="PF12804">
    <property type="entry name" value="NTP_transf_3"/>
    <property type="match status" value="1"/>
</dbReference>
<feature type="domain" description="MobA-like NTP transferase" evidence="9">
    <location>
        <begin position="10"/>
        <end position="167"/>
    </location>
</feature>
<keyword evidence="4 8" id="KW-0547">Nucleotide-binding</keyword>
<comment type="cofactor">
    <cofactor evidence="8">
        <name>Mg(2+)</name>
        <dbReference type="ChEBI" id="CHEBI:18420"/>
    </cofactor>
</comment>
<keyword evidence="1 8" id="KW-0963">Cytoplasm</keyword>
<dbReference type="Gene3D" id="3.90.550.10">
    <property type="entry name" value="Spore Coat Polysaccharide Biosynthesis Protein SpsA, Chain A"/>
    <property type="match status" value="1"/>
</dbReference>
<protein>
    <recommendedName>
        <fullName evidence="8">Molybdenum cofactor guanylyltransferase</fullName>
        <shortName evidence="8">MoCo guanylyltransferase</shortName>
        <ecNumber evidence="8">2.7.7.77</ecNumber>
    </recommendedName>
    <alternativeName>
        <fullName evidence="8">GTP:molybdopterin guanylyltransferase</fullName>
    </alternativeName>
    <alternativeName>
        <fullName evidence="8">Mo-MPT guanylyltransferase</fullName>
    </alternativeName>
    <alternativeName>
        <fullName evidence="8">Molybdopterin guanylyltransferase</fullName>
    </alternativeName>
    <alternativeName>
        <fullName evidence="8">Molybdopterin-guanine dinucleotide synthase</fullName>
        <shortName evidence="8">MGD synthase</shortName>
    </alternativeName>
</protein>
<comment type="function">
    <text evidence="8">Transfers a GMP moiety from GTP to Mo-molybdopterin (Mo-MPT) cofactor (Moco or molybdenum cofactor) to form Mo-molybdopterin guanine dinucleotide (Mo-MGD) cofactor.</text>
</comment>
<dbReference type="Proteomes" id="UP000503004">
    <property type="component" value="Chromosome"/>
</dbReference>
<comment type="caution">
    <text evidence="8">Lacks conserved residue(s) required for the propagation of feature annotation.</text>
</comment>
<comment type="subcellular location">
    <subcellularLocation>
        <location evidence="8">Cytoplasm</location>
    </subcellularLocation>
</comment>
<dbReference type="EMBL" id="CP046565">
    <property type="protein sequence ID" value="QJD30590.1"/>
    <property type="molecule type" value="Genomic_DNA"/>
</dbReference>
<keyword evidence="3 8" id="KW-0479">Metal-binding</keyword>
<comment type="domain">
    <text evidence="8">The N-terminal domain determines nucleotide recognition and specific binding, while the C-terminal domain determines the specific binding to the target protein.</text>
</comment>
<keyword evidence="5 8" id="KW-0460">Magnesium</keyword>
<dbReference type="RefSeq" id="WP_169603868.1">
    <property type="nucleotide sequence ID" value="NZ_CP046565.1"/>
</dbReference>
<evidence type="ECO:0000256" key="1">
    <source>
        <dbReference type="ARBA" id="ARBA00022490"/>
    </source>
</evidence>
<evidence type="ECO:0000256" key="4">
    <source>
        <dbReference type="ARBA" id="ARBA00022741"/>
    </source>
</evidence>
<comment type="similarity">
    <text evidence="8">Belongs to the MobA family.</text>
</comment>
<evidence type="ECO:0000256" key="3">
    <source>
        <dbReference type="ARBA" id="ARBA00022723"/>
    </source>
</evidence>
<keyword evidence="11" id="KW-1185">Reference proteome</keyword>
<accession>A0A858Q9S2</accession>
<gene>
    <name evidence="8 10" type="primary">mobA</name>
    <name evidence="10" type="ORF">GNH96_11790</name>
</gene>
<evidence type="ECO:0000256" key="7">
    <source>
        <dbReference type="ARBA" id="ARBA00023150"/>
    </source>
</evidence>
<dbReference type="GO" id="GO:0005737">
    <property type="term" value="C:cytoplasm"/>
    <property type="evidence" value="ECO:0007669"/>
    <property type="project" value="UniProtKB-SubCell"/>
</dbReference>
<evidence type="ECO:0000313" key="10">
    <source>
        <dbReference type="EMBL" id="QJD30590.1"/>
    </source>
</evidence>
<comment type="catalytic activity">
    <reaction evidence="8">
        <text>Mo-molybdopterin + GTP + H(+) = Mo-molybdopterin guanine dinucleotide + diphosphate</text>
        <dbReference type="Rhea" id="RHEA:34243"/>
        <dbReference type="ChEBI" id="CHEBI:15378"/>
        <dbReference type="ChEBI" id="CHEBI:33019"/>
        <dbReference type="ChEBI" id="CHEBI:37565"/>
        <dbReference type="ChEBI" id="CHEBI:71302"/>
        <dbReference type="ChEBI" id="CHEBI:71310"/>
        <dbReference type="EC" id="2.7.7.77"/>
    </reaction>
</comment>
<feature type="binding site" evidence="8">
    <location>
        <begin position="13"/>
        <end position="15"/>
    </location>
    <ligand>
        <name>GTP</name>
        <dbReference type="ChEBI" id="CHEBI:37565"/>
    </ligand>
</feature>
<proteinExistence type="inferred from homology"/>
<dbReference type="CDD" id="cd02503">
    <property type="entry name" value="MobA"/>
    <property type="match status" value="1"/>
</dbReference>
<dbReference type="HAMAP" id="MF_00316">
    <property type="entry name" value="MobA"/>
    <property type="match status" value="1"/>
</dbReference>
<feature type="binding site" evidence="8">
    <location>
        <position position="72"/>
    </location>
    <ligand>
        <name>GTP</name>
        <dbReference type="ChEBI" id="CHEBI:37565"/>
    </ligand>
</feature>
<comment type="subunit">
    <text evidence="8">Monomer.</text>
</comment>
<keyword evidence="2 8" id="KW-0808">Transferase</keyword>
<feature type="binding site" evidence="8">
    <location>
        <position position="102"/>
    </location>
    <ligand>
        <name>Mg(2+)</name>
        <dbReference type="ChEBI" id="CHEBI:18420"/>
    </ligand>
</feature>
<dbReference type="PANTHER" id="PTHR19136:SF81">
    <property type="entry name" value="MOLYBDENUM COFACTOR GUANYLYLTRANSFERASE"/>
    <property type="match status" value="1"/>
</dbReference>
<dbReference type="GO" id="GO:0046872">
    <property type="term" value="F:metal ion binding"/>
    <property type="evidence" value="ECO:0007669"/>
    <property type="project" value="UniProtKB-KW"/>
</dbReference>
<organism evidence="10 11">
    <name type="scientific">Methylococcus geothermalis</name>
    <dbReference type="NCBI Taxonomy" id="2681310"/>
    <lineage>
        <taxon>Bacteria</taxon>
        <taxon>Pseudomonadati</taxon>
        <taxon>Pseudomonadota</taxon>
        <taxon>Gammaproteobacteria</taxon>
        <taxon>Methylococcales</taxon>
        <taxon>Methylococcaceae</taxon>
        <taxon>Methylococcus</taxon>
    </lineage>
</organism>
<evidence type="ECO:0000256" key="2">
    <source>
        <dbReference type="ARBA" id="ARBA00022679"/>
    </source>
</evidence>
<dbReference type="PANTHER" id="PTHR19136">
    <property type="entry name" value="MOLYBDENUM COFACTOR GUANYLYLTRANSFERASE"/>
    <property type="match status" value="1"/>
</dbReference>
<sequence length="202" mass="21922">MNYPSPKITGCVLAGGRGSRMGGRDKGLVPFRGRPLVVYALEALRAVAGQVVISANRSREIYAGFGCPVIADECREFEGPLAGLLSAMAWADTEFVLTVPCDTPLVTACVLKRLVEDQVASDCDIAVAHDGERLHPVFLIARRSLLADLQAFLASGERKVEAWLARHRTRRTDCSDVPELFANVNSLEELRALEARDGQANT</sequence>
<keyword evidence="6 8" id="KW-0342">GTP-binding</keyword>
<dbReference type="InterPro" id="IPR025877">
    <property type="entry name" value="MobA-like_NTP_Trfase"/>
</dbReference>
<name>A0A858Q9S2_9GAMM</name>